<keyword evidence="2" id="KW-0378">Hydrolase</keyword>
<dbReference type="EMBL" id="QCZH01000003">
    <property type="protein sequence ID" value="PWA10577.1"/>
    <property type="molecule type" value="Genomic_DNA"/>
</dbReference>
<evidence type="ECO:0000259" key="1">
    <source>
        <dbReference type="Pfam" id="PF12146"/>
    </source>
</evidence>
<dbReference type="Pfam" id="PF12146">
    <property type="entry name" value="Hydrolase_4"/>
    <property type="match status" value="1"/>
</dbReference>
<keyword evidence="3" id="KW-1185">Reference proteome</keyword>
<dbReference type="InterPro" id="IPR029058">
    <property type="entry name" value="AB_hydrolase_fold"/>
</dbReference>
<dbReference type="InterPro" id="IPR022742">
    <property type="entry name" value="Hydrolase_4"/>
</dbReference>
<accession>A0A2U1JZC9</accession>
<sequence length="313" mass="35624">MRNLPLLLFFIFILPGCSSYKIVPDYVFNSIDKKALYIKSYDETLKLWKVPFEEMDVTTSYGIAHIIISGPKTGEPLVLFHGTDASSTMWFPNVKEFSAAYRVYAIDFPLEAGKSLSNSIRLNNKQTAEFYNEIFKHFRMENINLLGISRGGWMVTYLALQPGNAIKKIVLLSPAQTFGGISNLGKVLSAINLKMFPSQKSTNRFFEAFSYYPNEINAIFKNQLYLAYKYGNSKPRLLNMMPFSKKELKSLKIPVLVLIGDHDIVNTEKIFVKAHQFIPNVETAVIKDAGHFISIDQSEITNKKVVEFLNKNE</sequence>
<dbReference type="OrthoDB" id="5513277at2"/>
<dbReference type="Gene3D" id="3.40.50.1820">
    <property type="entry name" value="alpha/beta hydrolase"/>
    <property type="match status" value="1"/>
</dbReference>
<dbReference type="SUPFAM" id="SSF53474">
    <property type="entry name" value="alpha/beta-Hydrolases"/>
    <property type="match status" value="1"/>
</dbReference>
<name>A0A2U1JZC9_9FLAO</name>
<organism evidence="2 3">
    <name type="scientific">Flavobacterium laiguense</name>
    <dbReference type="NCBI Taxonomy" id="2169409"/>
    <lineage>
        <taxon>Bacteria</taxon>
        <taxon>Pseudomonadati</taxon>
        <taxon>Bacteroidota</taxon>
        <taxon>Flavobacteriia</taxon>
        <taxon>Flavobacteriales</taxon>
        <taxon>Flavobacteriaceae</taxon>
        <taxon>Flavobacterium</taxon>
    </lineage>
</organism>
<evidence type="ECO:0000313" key="2">
    <source>
        <dbReference type="EMBL" id="PWA10577.1"/>
    </source>
</evidence>
<comment type="caution">
    <text evidence="2">The sequence shown here is derived from an EMBL/GenBank/DDBJ whole genome shotgun (WGS) entry which is preliminary data.</text>
</comment>
<reference evidence="2 3" key="1">
    <citation type="submission" date="2018-04" db="EMBL/GenBank/DDBJ databases">
        <title>Flavobacterium sp. nov., isolated from glacier ice.</title>
        <authorList>
            <person name="Liu Q."/>
            <person name="Xin Y.-H."/>
        </authorList>
    </citation>
    <scope>NUCLEOTIDE SEQUENCE [LARGE SCALE GENOMIC DNA]</scope>
    <source>
        <strain evidence="2 3">LB2P30</strain>
    </source>
</reference>
<feature type="domain" description="Serine aminopeptidase S33" evidence="1">
    <location>
        <begin position="77"/>
        <end position="292"/>
    </location>
</feature>
<dbReference type="AlphaFoldDB" id="A0A2U1JZC9"/>
<dbReference type="GO" id="GO:0016787">
    <property type="term" value="F:hydrolase activity"/>
    <property type="evidence" value="ECO:0007669"/>
    <property type="project" value="UniProtKB-KW"/>
</dbReference>
<dbReference type="Proteomes" id="UP000245618">
    <property type="component" value="Unassembled WGS sequence"/>
</dbReference>
<dbReference type="PANTHER" id="PTHR46438">
    <property type="entry name" value="ALPHA/BETA-HYDROLASES SUPERFAMILY PROTEIN"/>
    <property type="match status" value="1"/>
</dbReference>
<protein>
    <submittedName>
        <fullName evidence="2">Alpha/beta hydrolase</fullName>
    </submittedName>
</protein>
<proteinExistence type="predicted"/>
<dbReference type="RefSeq" id="WP_116761187.1">
    <property type="nucleotide sequence ID" value="NZ_QCZH01000003.1"/>
</dbReference>
<evidence type="ECO:0000313" key="3">
    <source>
        <dbReference type="Proteomes" id="UP000245618"/>
    </source>
</evidence>
<gene>
    <name evidence="2" type="ORF">DB891_04960</name>
</gene>